<feature type="transmembrane region" description="Helical" evidence="7">
    <location>
        <begin position="23"/>
        <end position="48"/>
    </location>
</feature>
<feature type="transmembrane region" description="Helical" evidence="7">
    <location>
        <begin position="109"/>
        <end position="133"/>
    </location>
</feature>
<keyword evidence="2" id="KW-1003">Cell membrane</keyword>
<dbReference type="InterPro" id="IPR003838">
    <property type="entry name" value="ABC3_permease_C"/>
</dbReference>
<evidence type="ECO:0000256" key="1">
    <source>
        <dbReference type="ARBA" id="ARBA00004651"/>
    </source>
</evidence>
<keyword evidence="10" id="KW-1185">Reference proteome</keyword>
<evidence type="ECO:0000256" key="7">
    <source>
        <dbReference type="SAM" id="Phobius"/>
    </source>
</evidence>
<evidence type="ECO:0000256" key="3">
    <source>
        <dbReference type="ARBA" id="ARBA00022692"/>
    </source>
</evidence>
<proteinExistence type="inferred from homology"/>
<evidence type="ECO:0000259" key="8">
    <source>
        <dbReference type="Pfam" id="PF02687"/>
    </source>
</evidence>
<evidence type="ECO:0000256" key="6">
    <source>
        <dbReference type="ARBA" id="ARBA00038076"/>
    </source>
</evidence>
<evidence type="ECO:0000256" key="4">
    <source>
        <dbReference type="ARBA" id="ARBA00022989"/>
    </source>
</evidence>
<gene>
    <name evidence="9" type="ORF">GCM10010307_81690</name>
</gene>
<dbReference type="PANTHER" id="PTHR30572">
    <property type="entry name" value="MEMBRANE COMPONENT OF TRANSPORTER-RELATED"/>
    <property type="match status" value="1"/>
</dbReference>
<comment type="subcellular location">
    <subcellularLocation>
        <location evidence="1">Cell membrane</location>
        <topology evidence="1">Multi-pass membrane protein</topology>
    </subcellularLocation>
</comment>
<dbReference type="EMBL" id="BAAASJ010000122">
    <property type="protein sequence ID" value="GAA2662540.1"/>
    <property type="molecule type" value="Genomic_DNA"/>
</dbReference>
<dbReference type="Proteomes" id="UP001500151">
    <property type="component" value="Unassembled WGS sequence"/>
</dbReference>
<sequence length="150" mass="16121">MAVTDREGLVEQGVDQQRFAFTLMYAMFGVAIVIAVFGVVNTLVLSVMERTQEIGVMRAVGTKRLLVRRTIRAESIVISMFGALLGVLVGVPVGAVMQHAMFGQLLWDFTMPFTVIGMALVGISVAAVMAAMWPARRAAGTNMLEAISGK</sequence>
<dbReference type="Pfam" id="PF02687">
    <property type="entry name" value="FtsX"/>
    <property type="match status" value="1"/>
</dbReference>
<feature type="domain" description="ABC3 transporter permease C-terminal" evidence="8">
    <location>
        <begin position="26"/>
        <end position="142"/>
    </location>
</feature>
<keyword evidence="3 7" id="KW-0812">Transmembrane</keyword>
<dbReference type="RefSeq" id="WP_344396546.1">
    <property type="nucleotide sequence ID" value="NZ_BAAASJ010000122.1"/>
</dbReference>
<feature type="transmembrane region" description="Helical" evidence="7">
    <location>
        <begin position="76"/>
        <end position="97"/>
    </location>
</feature>
<name>A0ABP6E9Y6_9ACTN</name>
<comment type="similarity">
    <text evidence="6">Belongs to the ABC-4 integral membrane protein family.</text>
</comment>
<evidence type="ECO:0000256" key="2">
    <source>
        <dbReference type="ARBA" id="ARBA00022475"/>
    </source>
</evidence>
<evidence type="ECO:0000313" key="10">
    <source>
        <dbReference type="Proteomes" id="UP001500151"/>
    </source>
</evidence>
<reference evidence="10" key="1">
    <citation type="journal article" date="2019" name="Int. J. Syst. Evol. Microbiol.">
        <title>The Global Catalogue of Microorganisms (GCM) 10K type strain sequencing project: providing services to taxonomists for standard genome sequencing and annotation.</title>
        <authorList>
            <consortium name="The Broad Institute Genomics Platform"/>
            <consortium name="The Broad Institute Genome Sequencing Center for Infectious Disease"/>
            <person name="Wu L."/>
            <person name="Ma J."/>
        </authorList>
    </citation>
    <scope>NUCLEOTIDE SEQUENCE [LARGE SCALE GENOMIC DNA]</scope>
    <source>
        <strain evidence="10">JCM 4524</strain>
    </source>
</reference>
<evidence type="ECO:0000256" key="5">
    <source>
        <dbReference type="ARBA" id="ARBA00023136"/>
    </source>
</evidence>
<comment type="caution">
    <text evidence="9">The sequence shown here is derived from an EMBL/GenBank/DDBJ whole genome shotgun (WGS) entry which is preliminary data.</text>
</comment>
<keyword evidence="4 7" id="KW-1133">Transmembrane helix</keyword>
<keyword evidence="5 7" id="KW-0472">Membrane</keyword>
<accession>A0ABP6E9Y6</accession>
<dbReference type="InterPro" id="IPR050250">
    <property type="entry name" value="Macrolide_Exporter_MacB"/>
</dbReference>
<protein>
    <recommendedName>
        <fullName evidence="8">ABC3 transporter permease C-terminal domain-containing protein</fullName>
    </recommendedName>
</protein>
<evidence type="ECO:0000313" key="9">
    <source>
        <dbReference type="EMBL" id="GAA2662540.1"/>
    </source>
</evidence>
<dbReference type="PANTHER" id="PTHR30572:SF4">
    <property type="entry name" value="ABC TRANSPORTER PERMEASE YTRF"/>
    <property type="match status" value="1"/>
</dbReference>
<organism evidence="9 10">
    <name type="scientific">Streptomyces vastus</name>
    <dbReference type="NCBI Taxonomy" id="285451"/>
    <lineage>
        <taxon>Bacteria</taxon>
        <taxon>Bacillati</taxon>
        <taxon>Actinomycetota</taxon>
        <taxon>Actinomycetes</taxon>
        <taxon>Kitasatosporales</taxon>
        <taxon>Streptomycetaceae</taxon>
        <taxon>Streptomyces</taxon>
    </lineage>
</organism>